<evidence type="ECO:0000313" key="7">
    <source>
        <dbReference type="Proteomes" id="UP000199598"/>
    </source>
</evidence>
<keyword evidence="7" id="KW-1185">Reference proteome</keyword>
<dbReference type="Gene3D" id="2.160.10.10">
    <property type="entry name" value="Hexapeptide repeat proteins"/>
    <property type="match status" value="1"/>
</dbReference>
<dbReference type="InterPro" id="IPR001451">
    <property type="entry name" value="Hexapep"/>
</dbReference>
<name>A0A1I3WKM9_9HYPH</name>
<proteinExistence type="inferred from homology"/>
<keyword evidence="3" id="KW-0677">Repeat</keyword>
<dbReference type="InterPro" id="IPR018357">
    <property type="entry name" value="Hexapep_transf_CS"/>
</dbReference>
<evidence type="ECO:0000256" key="3">
    <source>
        <dbReference type="ARBA" id="ARBA00022737"/>
    </source>
</evidence>
<reference evidence="6 7" key="1">
    <citation type="submission" date="2016-10" db="EMBL/GenBank/DDBJ databases">
        <authorList>
            <person name="Varghese N."/>
            <person name="Submissions S."/>
        </authorList>
    </citation>
    <scope>NUCLEOTIDE SEQUENCE [LARGE SCALE GENOMIC DNA]</scope>
    <source>
        <strain evidence="6 7">DSM 16392</strain>
    </source>
</reference>
<dbReference type="InterPro" id="IPR024688">
    <property type="entry name" value="Mac_dom"/>
</dbReference>
<dbReference type="SUPFAM" id="SSF51161">
    <property type="entry name" value="Trimeric LpxA-like enzymes"/>
    <property type="match status" value="1"/>
</dbReference>
<evidence type="ECO:0000313" key="6">
    <source>
        <dbReference type="EMBL" id="SFK08254.1"/>
    </source>
</evidence>
<dbReference type="Pfam" id="PF12464">
    <property type="entry name" value="Mac"/>
    <property type="match status" value="1"/>
</dbReference>
<comment type="caution">
    <text evidence="6">The sequence shown here is derived from an EMBL/GenBank/DDBJ whole genome shotgun (WGS) entry which is preliminary data.</text>
</comment>
<protein>
    <submittedName>
        <fullName evidence="6">Maltose O-acetyltransferase</fullName>
    </submittedName>
</protein>
<dbReference type="Proteomes" id="UP000199598">
    <property type="component" value="Unassembled WGS sequence"/>
</dbReference>
<dbReference type="PANTHER" id="PTHR23416">
    <property type="entry name" value="SIALIC ACID SYNTHASE-RELATED"/>
    <property type="match status" value="1"/>
</dbReference>
<keyword evidence="2" id="KW-0808">Transferase</keyword>
<dbReference type="InterPro" id="IPR011004">
    <property type="entry name" value="Trimer_LpxA-like_sf"/>
</dbReference>
<sequence>MKTEREKMEAGEWYTCIDDELETLRQAAYHAVHEHRTLHPSKRGWISPALRALLGSSTDSTIIEAPFHCAYGINIHLGERVFLNAGCTILDTAPVHIGDQTMLGPNVQIYCAQHHKDAEKRCAGLEFAKPVTIGKRAWIGGAAIIMPGVTIGDEAIVGAGSVVTKDVPAGATVVGNPARVKG</sequence>
<dbReference type="PANTHER" id="PTHR23416:SF23">
    <property type="entry name" value="ACETYLTRANSFERASE C18B11.09C-RELATED"/>
    <property type="match status" value="1"/>
</dbReference>
<accession>A0A1I3WKM9</accession>
<dbReference type="EMBL" id="FOSK01000002">
    <property type="protein sequence ID" value="SFK08254.1"/>
    <property type="molecule type" value="Genomic_DNA"/>
</dbReference>
<evidence type="ECO:0000256" key="4">
    <source>
        <dbReference type="ARBA" id="ARBA00023315"/>
    </source>
</evidence>
<organism evidence="6 7">
    <name type="scientific">Pseudovibrio ascidiaceicola</name>
    <dbReference type="NCBI Taxonomy" id="285279"/>
    <lineage>
        <taxon>Bacteria</taxon>
        <taxon>Pseudomonadati</taxon>
        <taxon>Pseudomonadota</taxon>
        <taxon>Alphaproteobacteria</taxon>
        <taxon>Hyphomicrobiales</taxon>
        <taxon>Stappiaceae</taxon>
        <taxon>Pseudovibrio</taxon>
    </lineage>
</organism>
<dbReference type="CDD" id="cd03357">
    <property type="entry name" value="LbH_MAT_GAT"/>
    <property type="match status" value="1"/>
</dbReference>
<dbReference type="RefSeq" id="WP_093517156.1">
    <property type="nucleotide sequence ID" value="NZ_FOSK01000002.1"/>
</dbReference>
<dbReference type="Pfam" id="PF14602">
    <property type="entry name" value="Hexapep_2"/>
    <property type="match status" value="1"/>
</dbReference>
<dbReference type="SMART" id="SM01266">
    <property type="entry name" value="Mac"/>
    <property type="match status" value="1"/>
</dbReference>
<gene>
    <name evidence="6" type="ORF">SAMN04488518_10235</name>
</gene>
<comment type="similarity">
    <text evidence="1">Belongs to the transferase hexapeptide repeat family.</text>
</comment>
<keyword evidence="4" id="KW-0012">Acyltransferase</keyword>
<feature type="domain" description="Maltose/galactoside acetyltransferase" evidence="5">
    <location>
        <begin position="5"/>
        <end position="59"/>
    </location>
</feature>
<evidence type="ECO:0000259" key="5">
    <source>
        <dbReference type="SMART" id="SM01266"/>
    </source>
</evidence>
<evidence type="ECO:0000256" key="2">
    <source>
        <dbReference type="ARBA" id="ARBA00022679"/>
    </source>
</evidence>
<evidence type="ECO:0000256" key="1">
    <source>
        <dbReference type="ARBA" id="ARBA00007274"/>
    </source>
</evidence>
<dbReference type="InterPro" id="IPR051159">
    <property type="entry name" value="Hexapeptide_acetyltransf"/>
</dbReference>
<dbReference type="PROSITE" id="PS00101">
    <property type="entry name" value="HEXAPEP_TRANSFERASES"/>
    <property type="match status" value="1"/>
</dbReference>